<evidence type="ECO:0000256" key="1">
    <source>
        <dbReference type="ARBA" id="ARBA00004370"/>
    </source>
</evidence>
<evidence type="ECO:0000256" key="11">
    <source>
        <dbReference type="PIRSR" id="PIRSR602401-1"/>
    </source>
</evidence>
<evidence type="ECO:0000256" key="7">
    <source>
        <dbReference type="ARBA" id="ARBA00023002"/>
    </source>
</evidence>
<evidence type="ECO:0000256" key="10">
    <source>
        <dbReference type="ARBA" id="ARBA00023136"/>
    </source>
</evidence>
<dbReference type="PANTHER" id="PTHR47950:SF4">
    <property type="entry name" value="GERANIOL 8-HYDROXYLASE-LIKE"/>
    <property type="match status" value="1"/>
</dbReference>
<dbReference type="Proteomes" id="UP001652660">
    <property type="component" value="Chromosome 2c"/>
</dbReference>
<accession>A0A6P6VGE0</accession>
<keyword evidence="14" id="KW-1185">Reference proteome</keyword>
<sequence length="503" mass="57009">MNPPTIPFWLLVVLFSLIGYCIHVVITNFSKHRAKKLPPGPSLFQTIGVFRTSEPFHASLAKVSQTYGPLLSIKLGSRTIIVVSSPEIAKKFLHEHDLEFSVRMLPDAVTAFDHHKVSIFWSPPQGSWRILRKVCKEHIFSSERLKAGQGLRQEMVQHLCNYVQECCINGQAVNIGEAAFSTSLSLMWNTFFSVGFGQSDSISSEEIKETVWSMMKTFGSPNLADIFPILKAIDPQRLKGRAKFYMGKLLDIIDGIIRRRVQERDASLTYTRKNDFLETLLDLNQQNEAVLSYHSLKHFLLDLFIAGSETSSTTVEWAMAELLRSPEIKSKARDEIVEIVGKSELVQESDISNLPYLQSLVKETFRLHPAGPLLPRKAESDTEIHGYMVPQNAEVLVNLWAMGRDPSLWPNPNSFLPERFMDRNIDVKGNHFELLPFGTGRRICAGLPLAHRMVHIMVASLLHKFDWKLEEEIKPEQLDMSEKSALTLHKAVPLRAIPVRTTV</sequence>
<keyword evidence="10 13" id="KW-0472">Membrane</keyword>
<evidence type="ECO:0000256" key="5">
    <source>
        <dbReference type="ARBA" id="ARBA00022723"/>
    </source>
</evidence>
<evidence type="ECO:0000256" key="13">
    <source>
        <dbReference type="SAM" id="Phobius"/>
    </source>
</evidence>
<organism evidence="14 15">
    <name type="scientific">Coffea arabica</name>
    <name type="common">Arabian coffee</name>
    <dbReference type="NCBI Taxonomy" id="13443"/>
    <lineage>
        <taxon>Eukaryota</taxon>
        <taxon>Viridiplantae</taxon>
        <taxon>Streptophyta</taxon>
        <taxon>Embryophyta</taxon>
        <taxon>Tracheophyta</taxon>
        <taxon>Spermatophyta</taxon>
        <taxon>Magnoliopsida</taxon>
        <taxon>eudicotyledons</taxon>
        <taxon>Gunneridae</taxon>
        <taxon>Pentapetalae</taxon>
        <taxon>asterids</taxon>
        <taxon>lamiids</taxon>
        <taxon>Gentianales</taxon>
        <taxon>Rubiaceae</taxon>
        <taxon>Ixoroideae</taxon>
        <taxon>Gardenieae complex</taxon>
        <taxon>Bertiereae - Coffeeae clade</taxon>
        <taxon>Coffeeae</taxon>
        <taxon>Coffea</taxon>
    </lineage>
</organism>
<comment type="subcellular location">
    <subcellularLocation>
        <location evidence="1">Membrane</location>
    </subcellularLocation>
</comment>
<dbReference type="GeneID" id="113722996"/>
<dbReference type="RefSeq" id="XP_027102048.1">
    <property type="nucleotide sequence ID" value="XM_027246247.2"/>
</dbReference>
<evidence type="ECO:0000256" key="12">
    <source>
        <dbReference type="RuleBase" id="RU000461"/>
    </source>
</evidence>
<evidence type="ECO:0000256" key="8">
    <source>
        <dbReference type="ARBA" id="ARBA00023004"/>
    </source>
</evidence>
<dbReference type="OrthoDB" id="2789670at2759"/>
<dbReference type="InterPro" id="IPR002401">
    <property type="entry name" value="Cyt_P450_E_grp-I"/>
</dbReference>
<keyword evidence="7 12" id="KW-0560">Oxidoreductase</keyword>
<dbReference type="GO" id="GO:0020037">
    <property type="term" value="F:heme binding"/>
    <property type="evidence" value="ECO:0007669"/>
    <property type="project" value="InterPro"/>
</dbReference>
<dbReference type="PRINTS" id="PR00385">
    <property type="entry name" value="P450"/>
</dbReference>
<reference evidence="15" key="2">
    <citation type="submission" date="2025-08" db="UniProtKB">
        <authorList>
            <consortium name="RefSeq"/>
        </authorList>
    </citation>
    <scope>IDENTIFICATION</scope>
    <source>
        <tissue evidence="15">Leaves</tissue>
    </source>
</reference>
<feature type="binding site" description="axial binding residue" evidence="11">
    <location>
        <position position="444"/>
    </location>
    <ligand>
        <name>heme</name>
        <dbReference type="ChEBI" id="CHEBI:30413"/>
    </ligand>
    <ligandPart>
        <name>Fe</name>
        <dbReference type="ChEBI" id="CHEBI:18248"/>
    </ligandPart>
</feature>
<feature type="transmembrane region" description="Helical" evidence="13">
    <location>
        <begin position="6"/>
        <end position="26"/>
    </location>
</feature>
<comment type="cofactor">
    <cofactor evidence="11">
        <name>heme</name>
        <dbReference type="ChEBI" id="CHEBI:30413"/>
    </cofactor>
</comment>
<dbReference type="SUPFAM" id="SSF48264">
    <property type="entry name" value="Cytochrome P450"/>
    <property type="match status" value="1"/>
</dbReference>
<comment type="similarity">
    <text evidence="2 12">Belongs to the cytochrome P450 family.</text>
</comment>
<dbReference type="Pfam" id="PF00067">
    <property type="entry name" value="p450"/>
    <property type="match status" value="1"/>
</dbReference>
<evidence type="ECO:0000256" key="6">
    <source>
        <dbReference type="ARBA" id="ARBA00022989"/>
    </source>
</evidence>
<evidence type="ECO:0000313" key="14">
    <source>
        <dbReference type="Proteomes" id="UP001652660"/>
    </source>
</evidence>
<proteinExistence type="inferred from homology"/>
<keyword evidence="5 11" id="KW-0479">Metal-binding</keyword>
<keyword evidence="4 13" id="KW-0812">Transmembrane</keyword>
<dbReference type="GO" id="GO:0004497">
    <property type="term" value="F:monooxygenase activity"/>
    <property type="evidence" value="ECO:0007669"/>
    <property type="project" value="UniProtKB-KW"/>
</dbReference>
<dbReference type="AlphaFoldDB" id="A0A6P6VGE0"/>
<dbReference type="GO" id="GO:0016020">
    <property type="term" value="C:membrane"/>
    <property type="evidence" value="ECO:0007669"/>
    <property type="project" value="UniProtKB-SubCell"/>
</dbReference>
<gene>
    <name evidence="15" type="primary">LOC113722996</name>
</gene>
<keyword evidence="6 13" id="KW-1133">Transmembrane helix</keyword>
<dbReference type="Gene3D" id="1.10.630.10">
    <property type="entry name" value="Cytochrome P450"/>
    <property type="match status" value="1"/>
</dbReference>
<evidence type="ECO:0000256" key="2">
    <source>
        <dbReference type="ARBA" id="ARBA00010617"/>
    </source>
</evidence>
<evidence type="ECO:0000256" key="9">
    <source>
        <dbReference type="ARBA" id="ARBA00023033"/>
    </source>
</evidence>
<dbReference type="CDD" id="cd11073">
    <property type="entry name" value="CYP76-like"/>
    <property type="match status" value="1"/>
</dbReference>
<evidence type="ECO:0000256" key="4">
    <source>
        <dbReference type="ARBA" id="ARBA00022692"/>
    </source>
</evidence>
<keyword evidence="9 12" id="KW-0503">Monooxygenase</keyword>
<dbReference type="InterPro" id="IPR017972">
    <property type="entry name" value="Cyt_P450_CS"/>
</dbReference>
<keyword evidence="8 11" id="KW-0408">Iron</keyword>
<dbReference type="GO" id="GO:0016705">
    <property type="term" value="F:oxidoreductase activity, acting on paired donors, with incorporation or reduction of molecular oxygen"/>
    <property type="evidence" value="ECO:0007669"/>
    <property type="project" value="InterPro"/>
</dbReference>
<dbReference type="InterPro" id="IPR036396">
    <property type="entry name" value="Cyt_P450_sf"/>
</dbReference>
<protein>
    <submittedName>
        <fullName evidence="15">Cytochrome P450 76T24-like</fullName>
    </submittedName>
</protein>
<dbReference type="PANTHER" id="PTHR47950">
    <property type="entry name" value="CYTOCHROME P450, FAMILY 76, SUBFAMILY C, POLYPEPTIDE 5-RELATED"/>
    <property type="match status" value="1"/>
</dbReference>
<name>A0A6P6VGE0_COFAR</name>
<evidence type="ECO:0000256" key="3">
    <source>
        <dbReference type="ARBA" id="ARBA00022617"/>
    </source>
</evidence>
<dbReference type="FunFam" id="1.10.630.10:FF:000007">
    <property type="entry name" value="Cytochrome P450 76C4"/>
    <property type="match status" value="1"/>
</dbReference>
<dbReference type="GO" id="GO:0005506">
    <property type="term" value="F:iron ion binding"/>
    <property type="evidence" value="ECO:0007669"/>
    <property type="project" value="InterPro"/>
</dbReference>
<dbReference type="PROSITE" id="PS00086">
    <property type="entry name" value="CYTOCHROME_P450"/>
    <property type="match status" value="1"/>
</dbReference>
<dbReference type="PRINTS" id="PR00463">
    <property type="entry name" value="EP450I"/>
</dbReference>
<reference evidence="14" key="1">
    <citation type="journal article" date="2025" name="Foods">
        <title>Unveiling the Microbial Signatures of Arabica Coffee Cherries: Insights into Ripeness Specific Diversity, Functional Traits, and Implications for Quality and Safety.</title>
        <authorList>
            <consortium name="RefSeq"/>
            <person name="Tenea G.N."/>
            <person name="Cifuentes V."/>
            <person name="Reyes P."/>
            <person name="Cevallos-Vallejos M."/>
        </authorList>
    </citation>
    <scope>NUCLEOTIDE SEQUENCE [LARGE SCALE GENOMIC DNA]</scope>
</reference>
<keyword evidence="3 11" id="KW-0349">Heme</keyword>
<dbReference type="InterPro" id="IPR001128">
    <property type="entry name" value="Cyt_P450"/>
</dbReference>
<evidence type="ECO:0000313" key="15">
    <source>
        <dbReference type="RefSeq" id="XP_027102048.1"/>
    </source>
</evidence>